<accession>A0A164K6L0</accession>
<dbReference type="EMBL" id="LWGR01000013">
    <property type="protein sequence ID" value="KZM71087.1"/>
    <property type="molecule type" value="Genomic_DNA"/>
</dbReference>
<proteinExistence type="predicted"/>
<reference evidence="1 2" key="1">
    <citation type="submission" date="2016-04" db="EMBL/GenBank/DDBJ databases">
        <authorList>
            <person name="Evans L.H."/>
            <person name="Alamgir A."/>
            <person name="Owens N."/>
            <person name="Weber N.D."/>
            <person name="Virtaneva K."/>
            <person name="Barbian K."/>
            <person name="Babar A."/>
            <person name="Rosenke K."/>
        </authorList>
    </citation>
    <scope>NUCLEOTIDE SEQUENCE [LARGE SCALE GENOMIC DNA]</scope>
    <source>
        <strain evidence="1 2">IFM 0406</strain>
    </source>
</reference>
<comment type="caution">
    <text evidence="1">The sequence shown here is derived from an EMBL/GenBank/DDBJ whole genome shotgun (WGS) entry which is preliminary data.</text>
</comment>
<evidence type="ECO:0000313" key="2">
    <source>
        <dbReference type="Proteomes" id="UP000076512"/>
    </source>
</evidence>
<dbReference type="Proteomes" id="UP000076512">
    <property type="component" value="Unassembled WGS sequence"/>
</dbReference>
<gene>
    <name evidence="1" type="ORF">AWN90_41995</name>
</gene>
<dbReference type="AlphaFoldDB" id="A0A164K6L0"/>
<dbReference type="RefSeq" id="WP_067595253.1">
    <property type="nucleotide sequence ID" value="NZ_JABMCZ010000003.1"/>
</dbReference>
<name>A0A164K6L0_9NOCA</name>
<organism evidence="1 2">
    <name type="scientific">Nocardia terpenica</name>
    <dbReference type="NCBI Taxonomy" id="455432"/>
    <lineage>
        <taxon>Bacteria</taxon>
        <taxon>Bacillati</taxon>
        <taxon>Actinomycetota</taxon>
        <taxon>Actinomycetes</taxon>
        <taxon>Mycobacteriales</taxon>
        <taxon>Nocardiaceae</taxon>
        <taxon>Nocardia</taxon>
    </lineage>
</organism>
<evidence type="ECO:0000313" key="1">
    <source>
        <dbReference type="EMBL" id="KZM71087.1"/>
    </source>
</evidence>
<keyword evidence="2" id="KW-1185">Reference proteome</keyword>
<protein>
    <submittedName>
        <fullName evidence="1">Uncharacterized protein</fullName>
    </submittedName>
</protein>
<dbReference type="STRING" id="455432.AWN90_41995"/>
<sequence>MNQDVLDVLERSRVHGVVIWPLVADIIDSFRLAMATEQVDAATIDTVVKTVADYATNNYDD</sequence>
<dbReference type="OrthoDB" id="9952954at2"/>